<dbReference type="PROSITE" id="PS50853">
    <property type="entry name" value="FN3"/>
    <property type="match status" value="2"/>
</dbReference>
<dbReference type="InterPro" id="IPR013783">
    <property type="entry name" value="Ig-like_fold"/>
</dbReference>
<name>A0A414LDL6_9BACE</name>
<feature type="domain" description="Fibronectin type-III" evidence="1">
    <location>
        <begin position="212"/>
        <end position="304"/>
    </location>
</feature>
<proteinExistence type="predicted"/>
<dbReference type="InterPro" id="IPR003961">
    <property type="entry name" value="FN3_dom"/>
</dbReference>
<dbReference type="EMBL" id="QSKV01000004">
    <property type="protein sequence ID" value="RHE92912.1"/>
    <property type="molecule type" value="Genomic_DNA"/>
</dbReference>
<dbReference type="Proteomes" id="UP000285650">
    <property type="component" value="Unassembled WGS sequence"/>
</dbReference>
<dbReference type="SMART" id="SM00635">
    <property type="entry name" value="BID_2"/>
    <property type="match status" value="2"/>
</dbReference>
<dbReference type="Pfam" id="PF02368">
    <property type="entry name" value="Big_2"/>
    <property type="match status" value="2"/>
</dbReference>
<dbReference type="SUPFAM" id="SSF49265">
    <property type="entry name" value="Fibronectin type III"/>
    <property type="match status" value="1"/>
</dbReference>
<dbReference type="SMART" id="SM00060">
    <property type="entry name" value="FN3"/>
    <property type="match status" value="3"/>
</dbReference>
<dbReference type="Gene3D" id="2.60.40.10">
    <property type="entry name" value="Immunoglobulins"/>
    <property type="match status" value="2"/>
</dbReference>
<feature type="domain" description="Fibronectin type-III" evidence="1">
    <location>
        <begin position="306"/>
        <end position="404"/>
    </location>
</feature>
<dbReference type="InterPro" id="IPR003343">
    <property type="entry name" value="Big_2"/>
</dbReference>
<organism evidence="2 3">
    <name type="scientific">Bacteroides intestinalis</name>
    <dbReference type="NCBI Taxonomy" id="329854"/>
    <lineage>
        <taxon>Bacteria</taxon>
        <taxon>Pseudomonadati</taxon>
        <taxon>Bacteroidota</taxon>
        <taxon>Bacteroidia</taxon>
        <taxon>Bacteroidales</taxon>
        <taxon>Bacteroidaceae</taxon>
        <taxon>Bacteroides</taxon>
    </lineage>
</organism>
<sequence>MLKREKLTGKSGPVWVMLGFLLTLSLAGSCSKEDTKEEVVIPDIALNKSELTLEKGKTERLIASFTPAETPDKGHVWTSSTPGVAMVDETGMVTAVKPGEAVVTATALTGKKTATCKVTVVDKIVRVAGVSIKPTVATMVVGDDLALEATVAPENATNKVVAWSSSDSKMASVDATGKVTAIAEGKITIKATTDDGDKTASCQITIVHRGVEISKPEVSDITSISALVEGTVKPSGVKVTEVGICYSTSQSPTVNDKKVVLSGEDISYTLTKLEANTTYYVRIYAVVDGAAKYGDQAMFTTEVAVEISVPQISSISSSSAQVSGTITTYGLQMEEAGICYSTSSMPTVDATKVVLSGNEIAYTLNELTPETVYYVRIYAKLDGKYYYGDQGTFTTSGIIKTHFEATDIYEDRVMFTSAAPSGVTKVDVCYGTSPHPKITDNITTASVGNDGKLNLSLTGLSKGTTYYLRAYSRVGSKIEYYDDEVSVQTVGGEEFFVKVNITHLDGYLNLWVVCVINIDGTYLVEIDGDESAVFKKDVDYVKSLYIEDGTSTFNYRQKPNDIGNGYYYMSQATLVFTNIDSGVRYYYTIPYRRVNVFDYI</sequence>
<dbReference type="RefSeq" id="WP_118221452.1">
    <property type="nucleotide sequence ID" value="NZ_JADNIJ010000002.1"/>
</dbReference>
<accession>A0A414LDL6</accession>
<protein>
    <recommendedName>
        <fullName evidence="1">Fibronectin type-III domain-containing protein</fullName>
    </recommendedName>
</protein>
<evidence type="ECO:0000313" key="2">
    <source>
        <dbReference type="EMBL" id="RHE92912.1"/>
    </source>
</evidence>
<dbReference type="InterPro" id="IPR008964">
    <property type="entry name" value="Invasin/intimin_cell_adhesion"/>
</dbReference>
<dbReference type="SUPFAM" id="SSF49373">
    <property type="entry name" value="Invasin/intimin cell-adhesion fragments"/>
    <property type="match status" value="2"/>
</dbReference>
<dbReference type="PROSITE" id="PS51257">
    <property type="entry name" value="PROKAR_LIPOPROTEIN"/>
    <property type="match status" value="1"/>
</dbReference>
<comment type="caution">
    <text evidence="2">The sequence shown here is derived from an EMBL/GenBank/DDBJ whole genome shotgun (WGS) entry which is preliminary data.</text>
</comment>
<gene>
    <name evidence="2" type="ORF">DW712_07190</name>
</gene>
<reference evidence="2 3" key="1">
    <citation type="submission" date="2018-08" db="EMBL/GenBank/DDBJ databases">
        <title>A genome reference for cultivated species of the human gut microbiota.</title>
        <authorList>
            <person name="Zou Y."/>
            <person name="Xue W."/>
            <person name="Luo G."/>
        </authorList>
    </citation>
    <scope>NUCLEOTIDE SEQUENCE [LARGE SCALE GENOMIC DNA]</scope>
    <source>
        <strain evidence="2 3">AM27-17</strain>
    </source>
</reference>
<dbReference type="Gene3D" id="2.60.40.1080">
    <property type="match status" value="2"/>
</dbReference>
<evidence type="ECO:0000259" key="1">
    <source>
        <dbReference type="PROSITE" id="PS50853"/>
    </source>
</evidence>
<dbReference type="AlphaFoldDB" id="A0A414LDL6"/>
<evidence type="ECO:0000313" key="3">
    <source>
        <dbReference type="Proteomes" id="UP000285650"/>
    </source>
</evidence>
<dbReference type="InterPro" id="IPR036116">
    <property type="entry name" value="FN3_sf"/>
</dbReference>